<keyword evidence="1" id="KW-0472">Membrane</keyword>
<reference evidence="2 3" key="1">
    <citation type="submission" date="2018-06" db="EMBL/GenBank/DDBJ databases">
        <title>Genomic Encyclopedia of Archaeal and Bacterial Type Strains, Phase II (KMG-II): from individual species to whole genera.</title>
        <authorList>
            <person name="Goeker M."/>
        </authorList>
    </citation>
    <scope>NUCLEOTIDE SEQUENCE [LARGE SCALE GENOMIC DNA]</scope>
    <source>
        <strain evidence="2 3">KACC 16626</strain>
    </source>
</reference>
<keyword evidence="1" id="KW-1133">Transmembrane helix</keyword>
<feature type="transmembrane region" description="Helical" evidence="1">
    <location>
        <begin position="20"/>
        <end position="40"/>
    </location>
</feature>
<keyword evidence="1" id="KW-0812">Transmembrane</keyword>
<evidence type="ECO:0000313" key="2">
    <source>
        <dbReference type="EMBL" id="PYF07380.1"/>
    </source>
</evidence>
<dbReference type="OrthoDB" id="2869073at2"/>
<comment type="caution">
    <text evidence="2">The sequence shown here is derived from an EMBL/GenBank/DDBJ whole genome shotgun (WGS) entry which is preliminary data.</text>
</comment>
<gene>
    <name evidence="2" type="ORF">BJ095_105170</name>
</gene>
<dbReference type="RefSeq" id="WP_107933446.1">
    <property type="nucleotide sequence ID" value="NZ_CP085009.1"/>
</dbReference>
<proteinExistence type="predicted"/>
<evidence type="ECO:0000313" key="3">
    <source>
        <dbReference type="Proteomes" id="UP000247416"/>
    </source>
</evidence>
<sequence>MSRVKKAAGDSVRGRFTRVLIFTVIVIGLAVGYNFVSVHFSGDGKSSPEEALPQDSNYEWIEGPRSEKEVRYFFLYNSGNFGTQVVTKNFKGWSLGSRTSSPLPKVLDENKIATAYSDSEVLFGLIKPGGEVEVTVNGKGTKRIPLTSLSKEVLDRLNVAGYEIWYIDLSELTDSKKFLIKVLDENNSLLNELSI</sequence>
<keyword evidence="3" id="KW-1185">Reference proteome</keyword>
<dbReference type="AlphaFoldDB" id="A0A318TU38"/>
<organism evidence="2 3">
    <name type="scientific">Ureibacillus chungkukjangi</name>
    <dbReference type="NCBI Taxonomy" id="1202712"/>
    <lineage>
        <taxon>Bacteria</taxon>
        <taxon>Bacillati</taxon>
        <taxon>Bacillota</taxon>
        <taxon>Bacilli</taxon>
        <taxon>Bacillales</taxon>
        <taxon>Caryophanaceae</taxon>
        <taxon>Ureibacillus</taxon>
    </lineage>
</organism>
<dbReference type="EMBL" id="QJTJ01000005">
    <property type="protein sequence ID" value="PYF07380.1"/>
    <property type="molecule type" value="Genomic_DNA"/>
</dbReference>
<dbReference type="Proteomes" id="UP000247416">
    <property type="component" value="Unassembled WGS sequence"/>
</dbReference>
<protein>
    <submittedName>
        <fullName evidence="2">Uncharacterized protein</fullName>
    </submittedName>
</protein>
<accession>A0A318TU38</accession>
<evidence type="ECO:0000256" key="1">
    <source>
        <dbReference type="SAM" id="Phobius"/>
    </source>
</evidence>
<name>A0A318TU38_9BACL</name>